<protein>
    <submittedName>
        <fullName evidence="1">Uncharacterized protein</fullName>
    </submittedName>
</protein>
<sequence>MIKFDYTTGAGLFVGRKLRQTRGPRYRRFDTAAEAVRFAIEEIPGSRLLGSVLEVDDDRFDDRQIRMLYDDPGYPFARREK</sequence>
<dbReference type="AlphaFoldDB" id="A0A7Y0B0G4"/>
<evidence type="ECO:0000313" key="2">
    <source>
        <dbReference type="Proteomes" id="UP000541470"/>
    </source>
</evidence>
<dbReference type="RefSeq" id="WP_169595448.1">
    <property type="nucleotide sequence ID" value="NZ_JABBGK010000009.1"/>
</dbReference>
<comment type="caution">
    <text evidence="1">The sequence shown here is derived from an EMBL/GenBank/DDBJ whole genome shotgun (WGS) entry which is preliminary data.</text>
</comment>
<dbReference type="Proteomes" id="UP000541470">
    <property type="component" value="Unassembled WGS sequence"/>
</dbReference>
<proteinExistence type="predicted"/>
<dbReference type="EMBL" id="JABBGK010000009">
    <property type="protein sequence ID" value="NML76881.1"/>
    <property type="molecule type" value="Genomic_DNA"/>
</dbReference>
<name>A0A7Y0B0G4_9HYPH</name>
<organism evidence="1 2">
    <name type="scientific">Rhizobium terricola</name>
    <dbReference type="NCBI Taxonomy" id="2728849"/>
    <lineage>
        <taxon>Bacteria</taxon>
        <taxon>Pseudomonadati</taxon>
        <taxon>Pseudomonadota</taxon>
        <taxon>Alphaproteobacteria</taxon>
        <taxon>Hyphomicrobiales</taxon>
        <taxon>Rhizobiaceae</taxon>
        <taxon>Rhizobium/Agrobacterium group</taxon>
        <taxon>Rhizobium</taxon>
    </lineage>
</organism>
<accession>A0A7Y0B0G4</accession>
<evidence type="ECO:0000313" key="1">
    <source>
        <dbReference type="EMBL" id="NML76881.1"/>
    </source>
</evidence>
<keyword evidence="2" id="KW-1185">Reference proteome</keyword>
<gene>
    <name evidence="1" type="ORF">HHL25_22320</name>
</gene>
<reference evidence="1 2" key="1">
    <citation type="submission" date="2020-04" db="EMBL/GenBank/DDBJ databases">
        <title>Rhizobium sp. S-51 isolated from soil.</title>
        <authorList>
            <person name="Dahal R.H."/>
        </authorList>
    </citation>
    <scope>NUCLEOTIDE SEQUENCE [LARGE SCALE GENOMIC DNA]</scope>
    <source>
        <strain evidence="1 2">S-51</strain>
    </source>
</reference>